<dbReference type="Pfam" id="PF00440">
    <property type="entry name" value="TetR_N"/>
    <property type="match status" value="1"/>
</dbReference>
<evidence type="ECO:0000256" key="2">
    <source>
        <dbReference type="PROSITE-ProRule" id="PRU00335"/>
    </source>
</evidence>
<dbReference type="PANTHER" id="PTHR30055:SF222">
    <property type="entry name" value="REGULATORY PROTEIN"/>
    <property type="match status" value="1"/>
</dbReference>
<dbReference type="AlphaFoldDB" id="A0A1E5G352"/>
<dbReference type="OrthoDB" id="9780824at2"/>
<feature type="domain" description="HTH tetR-type" evidence="3">
    <location>
        <begin position="24"/>
        <end position="84"/>
    </location>
</feature>
<sequence length="221" mass="25529">MEEHKWVEEIINAAEQNSSSSKLSEKQLKIVEAAIEIFAEKGYSNTSTNEIAKKAGVAEGTIFRHYKTKKELLLAIVTPTLTKVIAPFLAKDFVKEVFAPDYKSYEEFLEVLVRNRYHFVKSRLPILKIFLQEVAFHNELNKEIKDLFTKHVYVEFTKIVDHFQAKNQLIPLPSDTVIRLTITTVIGFLITRFIILPDYDWDDEQEIAYTVKYIVAGLKAN</sequence>
<dbReference type="Proteomes" id="UP000094296">
    <property type="component" value="Unassembled WGS sequence"/>
</dbReference>
<evidence type="ECO:0000313" key="5">
    <source>
        <dbReference type="Proteomes" id="UP000094296"/>
    </source>
</evidence>
<dbReference type="Gene3D" id="1.10.357.10">
    <property type="entry name" value="Tetracycline Repressor, domain 2"/>
    <property type="match status" value="1"/>
</dbReference>
<dbReference type="STRING" id="766136.BHF68_04565"/>
<organism evidence="4 5">
    <name type="scientific">Desulfuribacillus alkaliarsenatis</name>
    <dbReference type="NCBI Taxonomy" id="766136"/>
    <lineage>
        <taxon>Bacteria</taxon>
        <taxon>Bacillati</taxon>
        <taxon>Bacillota</taxon>
        <taxon>Desulfuribacillia</taxon>
        <taxon>Desulfuribacillales</taxon>
        <taxon>Desulfuribacillaceae</taxon>
        <taxon>Desulfuribacillus</taxon>
    </lineage>
</organism>
<dbReference type="InterPro" id="IPR036271">
    <property type="entry name" value="Tet_transcr_reg_TetR-rel_C_sf"/>
</dbReference>
<keyword evidence="1 2" id="KW-0238">DNA-binding</keyword>
<proteinExistence type="predicted"/>
<dbReference type="RefSeq" id="WP_069642881.1">
    <property type="nucleotide sequence ID" value="NZ_MIJE01000011.1"/>
</dbReference>
<dbReference type="SUPFAM" id="SSF48498">
    <property type="entry name" value="Tetracyclin repressor-like, C-terminal domain"/>
    <property type="match status" value="1"/>
</dbReference>
<reference evidence="4 5" key="1">
    <citation type="submission" date="2016-09" db="EMBL/GenBank/DDBJ databases">
        <title>Draft genome sequence for the type strain of Desulfuribacillus alkaliarsenatis AHT28, an obligately anaerobic, sulfidogenic bacterium isolated from Russian soda lake sediments.</title>
        <authorList>
            <person name="Abin C.A."/>
            <person name="Hollibaugh J.T."/>
        </authorList>
    </citation>
    <scope>NUCLEOTIDE SEQUENCE [LARGE SCALE GENOMIC DNA]</scope>
    <source>
        <strain evidence="4 5">AHT28</strain>
    </source>
</reference>
<dbReference type="PRINTS" id="PR00455">
    <property type="entry name" value="HTHTETR"/>
</dbReference>
<dbReference type="GO" id="GO:0003677">
    <property type="term" value="F:DNA binding"/>
    <property type="evidence" value="ECO:0007669"/>
    <property type="project" value="UniProtKB-UniRule"/>
</dbReference>
<dbReference type="InterPro" id="IPR001647">
    <property type="entry name" value="HTH_TetR"/>
</dbReference>
<dbReference type="PANTHER" id="PTHR30055">
    <property type="entry name" value="HTH-TYPE TRANSCRIPTIONAL REGULATOR RUTR"/>
    <property type="match status" value="1"/>
</dbReference>
<protein>
    <submittedName>
        <fullName evidence="4">TetR family transcriptional regulator</fullName>
    </submittedName>
</protein>
<dbReference type="EMBL" id="MIJE01000011">
    <property type="protein sequence ID" value="OEF97483.1"/>
    <property type="molecule type" value="Genomic_DNA"/>
</dbReference>
<dbReference type="SUPFAM" id="SSF46689">
    <property type="entry name" value="Homeodomain-like"/>
    <property type="match status" value="1"/>
</dbReference>
<evidence type="ECO:0000313" key="4">
    <source>
        <dbReference type="EMBL" id="OEF97483.1"/>
    </source>
</evidence>
<gene>
    <name evidence="4" type="ORF">BHF68_04565</name>
</gene>
<dbReference type="GO" id="GO:0006355">
    <property type="term" value="P:regulation of DNA-templated transcription"/>
    <property type="evidence" value="ECO:0007669"/>
    <property type="project" value="UniProtKB-ARBA"/>
</dbReference>
<dbReference type="InterPro" id="IPR050109">
    <property type="entry name" value="HTH-type_TetR-like_transc_reg"/>
</dbReference>
<name>A0A1E5G352_9FIRM</name>
<evidence type="ECO:0000256" key="1">
    <source>
        <dbReference type="ARBA" id="ARBA00023125"/>
    </source>
</evidence>
<dbReference type="PROSITE" id="PS50977">
    <property type="entry name" value="HTH_TETR_2"/>
    <property type="match status" value="1"/>
</dbReference>
<comment type="caution">
    <text evidence="4">The sequence shown here is derived from an EMBL/GenBank/DDBJ whole genome shotgun (WGS) entry which is preliminary data.</text>
</comment>
<dbReference type="InterPro" id="IPR009057">
    <property type="entry name" value="Homeodomain-like_sf"/>
</dbReference>
<keyword evidence="5" id="KW-1185">Reference proteome</keyword>
<evidence type="ECO:0000259" key="3">
    <source>
        <dbReference type="PROSITE" id="PS50977"/>
    </source>
</evidence>
<feature type="DNA-binding region" description="H-T-H motif" evidence="2">
    <location>
        <begin position="47"/>
        <end position="66"/>
    </location>
</feature>
<accession>A0A1E5G352</accession>